<feature type="transmembrane region" description="Helical" evidence="1">
    <location>
        <begin position="69"/>
        <end position="89"/>
    </location>
</feature>
<feature type="transmembrane region" description="Helical" evidence="1">
    <location>
        <begin position="166"/>
        <end position="185"/>
    </location>
</feature>
<evidence type="ECO:0000256" key="1">
    <source>
        <dbReference type="SAM" id="Phobius"/>
    </source>
</evidence>
<feature type="transmembrane region" description="Helical" evidence="1">
    <location>
        <begin position="9"/>
        <end position="27"/>
    </location>
</feature>
<dbReference type="Pfam" id="PF01757">
    <property type="entry name" value="Acyl_transf_3"/>
    <property type="match status" value="1"/>
</dbReference>
<dbReference type="GO" id="GO:0016747">
    <property type="term" value="F:acyltransferase activity, transferring groups other than amino-acyl groups"/>
    <property type="evidence" value="ECO:0007669"/>
    <property type="project" value="InterPro"/>
</dbReference>
<keyword evidence="1" id="KW-0812">Transmembrane</keyword>
<dbReference type="Proteomes" id="UP000262257">
    <property type="component" value="Unassembled WGS sequence"/>
</dbReference>
<proteinExistence type="predicted"/>
<gene>
    <name evidence="3" type="ORF">DIC32_00855</name>
</gene>
<dbReference type="AlphaFoldDB" id="A0A3D3FX35"/>
<organism evidence="3 4">
    <name type="scientific">Acinetobacter radioresistens</name>
    <dbReference type="NCBI Taxonomy" id="40216"/>
    <lineage>
        <taxon>Bacteria</taxon>
        <taxon>Pseudomonadati</taxon>
        <taxon>Pseudomonadota</taxon>
        <taxon>Gammaproteobacteria</taxon>
        <taxon>Moraxellales</taxon>
        <taxon>Moraxellaceae</taxon>
        <taxon>Acinetobacter</taxon>
    </lineage>
</organism>
<sequence>MDRNLSIDIFKMCLAVFVVFLHTGFFYDISQEISFLLVQGFFRIAVPAFLVITGYYFFFITDQKKFLTWLSRVVILFLIWNIFYLPLWFASNLKMVLFTLFNGYFVLWYLSGTALAGCLLFLLRDLKSQYLLILSLLLYAIGWVIQEVGNLHVFPGIIDKLLNFIPLYRNFLFLCFPFLALGFLIHKHRSYVDRYKINIGLVLGLLGLVIIESYLNYNFISKAEGLDQLFVLFLAVPILFIYVLRLEIKGRTKSLASLSAAIFLIHPLFLFFFRQIIPAHQYTLISLFVLLSSILAGLILVRLNQRLKYIL</sequence>
<comment type="caution">
    <text evidence="3">The sequence shown here is derived from an EMBL/GenBank/DDBJ whole genome shotgun (WGS) entry which is preliminary data.</text>
</comment>
<feature type="transmembrane region" description="Helical" evidence="1">
    <location>
        <begin position="279"/>
        <end position="301"/>
    </location>
</feature>
<protein>
    <recommendedName>
        <fullName evidence="2">Acyltransferase 3 domain-containing protein</fullName>
    </recommendedName>
</protein>
<keyword evidence="1" id="KW-0472">Membrane</keyword>
<feature type="transmembrane region" description="Helical" evidence="1">
    <location>
        <begin position="101"/>
        <end position="123"/>
    </location>
</feature>
<dbReference type="InterPro" id="IPR002656">
    <property type="entry name" value="Acyl_transf_3_dom"/>
</dbReference>
<feature type="domain" description="Acyltransferase 3" evidence="2">
    <location>
        <begin position="5"/>
        <end position="301"/>
    </location>
</feature>
<feature type="transmembrane region" description="Helical" evidence="1">
    <location>
        <begin position="255"/>
        <end position="273"/>
    </location>
</feature>
<dbReference type="EMBL" id="DPXL01000013">
    <property type="protein sequence ID" value="HCM30396.1"/>
    <property type="molecule type" value="Genomic_DNA"/>
</dbReference>
<keyword evidence="1" id="KW-1133">Transmembrane helix</keyword>
<accession>A0A3D3FX35</accession>
<evidence type="ECO:0000313" key="4">
    <source>
        <dbReference type="Proteomes" id="UP000262257"/>
    </source>
</evidence>
<feature type="transmembrane region" description="Helical" evidence="1">
    <location>
        <begin position="229"/>
        <end position="248"/>
    </location>
</feature>
<evidence type="ECO:0000313" key="3">
    <source>
        <dbReference type="EMBL" id="HCM30396.1"/>
    </source>
</evidence>
<name>A0A3D3FX35_ACIRA</name>
<feature type="transmembrane region" description="Helical" evidence="1">
    <location>
        <begin position="33"/>
        <end position="57"/>
    </location>
</feature>
<reference evidence="3 4" key="1">
    <citation type="journal article" date="2018" name="Nat. Biotechnol.">
        <title>A standardized bacterial taxonomy based on genome phylogeny substantially revises the tree of life.</title>
        <authorList>
            <person name="Parks D.H."/>
            <person name="Chuvochina M."/>
            <person name="Waite D.W."/>
            <person name="Rinke C."/>
            <person name="Skarshewski A."/>
            <person name="Chaumeil P.A."/>
            <person name="Hugenholtz P."/>
        </authorList>
    </citation>
    <scope>NUCLEOTIDE SEQUENCE [LARGE SCALE GENOMIC DNA]</scope>
    <source>
        <strain evidence="3">UBA10045</strain>
    </source>
</reference>
<feature type="transmembrane region" description="Helical" evidence="1">
    <location>
        <begin position="130"/>
        <end position="146"/>
    </location>
</feature>
<feature type="transmembrane region" description="Helical" evidence="1">
    <location>
        <begin position="197"/>
        <end position="217"/>
    </location>
</feature>
<evidence type="ECO:0000259" key="2">
    <source>
        <dbReference type="Pfam" id="PF01757"/>
    </source>
</evidence>